<gene>
    <name evidence="1" type="ORF">SISSUDRAFT_710271</name>
</gene>
<sequence length="192" mass="21792">MAFPIPNPPIDQIDIDTVRLVEPVNLSLAPDPRHNVHFYAVWRQIGGVVPLAGTWSKLNDFHQCSFEVLSRMIFNVFEIQQQQVMGPNNQIIAINWDGNLQNLYFVFVNVETNFTTNEKRLVVNRALGFRCAESPNLPIPNCSIAICTYDAVGNRFRPVVMQHCEVGYRVRTYTATVDSKKRPGTKEAVLES</sequence>
<evidence type="ECO:0000313" key="1">
    <source>
        <dbReference type="EMBL" id="KZT38812.1"/>
    </source>
</evidence>
<name>A0A166DRF5_9AGAM</name>
<proteinExistence type="predicted"/>
<dbReference type="Proteomes" id="UP000076798">
    <property type="component" value="Unassembled WGS sequence"/>
</dbReference>
<accession>A0A166DRF5</accession>
<dbReference type="AlphaFoldDB" id="A0A166DRF5"/>
<reference evidence="1 2" key="1">
    <citation type="journal article" date="2016" name="Mol. Biol. Evol.">
        <title>Comparative Genomics of Early-Diverging Mushroom-Forming Fungi Provides Insights into the Origins of Lignocellulose Decay Capabilities.</title>
        <authorList>
            <person name="Nagy L.G."/>
            <person name="Riley R."/>
            <person name="Tritt A."/>
            <person name="Adam C."/>
            <person name="Daum C."/>
            <person name="Floudas D."/>
            <person name="Sun H."/>
            <person name="Yadav J.S."/>
            <person name="Pangilinan J."/>
            <person name="Larsson K.H."/>
            <person name="Matsuura K."/>
            <person name="Barry K."/>
            <person name="Labutti K."/>
            <person name="Kuo R."/>
            <person name="Ohm R.A."/>
            <person name="Bhattacharya S.S."/>
            <person name="Shirouzu T."/>
            <person name="Yoshinaga Y."/>
            <person name="Martin F.M."/>
            <person name="Grigoriev I.V."/>
            <person name="Hibbett D.S."/>
        </authorList>
    </citation>
    <scope>NUCLEOTIDE SEQUENCE [LARGE SCALE GENOMIC DNA]</scope>
    <source>
        <strain evidence="1 2">HHB10207 ss-3</strain>
    </source>
</reference>
<protein>
    <submittedName>
        <fullName evidence="1">Uncharacterized protein</fullName>
    </submittedName>
</protein>
<keyword evidence="2" id="KW-1185">Reference proteome</keyword>
<evidence type="ECO:0000313" key="2">
    <source>
        <dbReference type="Proteomes" id="UP000076798"/>
    </source>
</evidence>
<dbReference type="EMBL" id="KV428056">
    <property type="protein sequence ID" value="KZT38812.1"/>
    <property type="molecule type" value="Genomic_DNA"/>
</dbReference>
<organism evidence="1 2">
    <name type="scientific">Sistotremastrum suecicum HHB10207 ss-3</name>
    <dbReference type="NCBI Taxonomy" id="1314776"/>
    <lineage>
        <taxon>Eukaryota</taxon>
        <taxon>Fungi</taxon>
        <taxon>Dikarya</taxon>
        <taxon>Basidiomycota</taxon>
        <taxon>Agaricomycotina</taxon>
        <taxon>Agaricomycetes</taxon>
        <taxon>Sistotremastrales</taxon>
        <taxon>Sistotremastraceae</taxon>
        <taxon>Sistotremastrum</taxon>
    </lineage>
</organism>